<proteinExistence type="predicted"/>
<protein>
    <submittedName>
        <fullName evidence="1">Uncharacterized protein</fullName>
    </submittedName>
</protein>
<dbReference type="EMBL" id="CP036347">
    <property type="protein sequence ID" value="QDU00381.1"/>
    <property type="molecule type" value="Genomic_DNA"/>
</dbReference>
<accession>A0A517W561</accession>
<dbReference type="Proteomes" id="UP000320722">
    <property type="component" value="Chromosome"/>
</dbReference>
<name>A0A517W561_9PLAN</name>
<evidence type="ECO:0000313" key="1">
    <source>
        <dbReference type="EMBL" id="QDU00381.1"/>
    </source>
</evidence>
<sequence>MWTPEVDHPYIFVRRNNEVLEETIFTMHSDGSCGFEVESRETGEGTFMAHIYEFNPDAWKNALKDLEKLGFIELGQAVSQKVLPADWKPSQKIQDQLEALEARLSPQETPKWISKTGEIDEWGLYRELKKRGMKEQQIYKLMKDKCAIDYKRFKTIVRAEENEE</sequence>
<evidence type="ECO:0000313" key="2">
    <source>
        <dbReference type="Proteomes" id="UP000320722"/>
    </source>
</evidence>
<organism evidence="1 2">
    <name type="scientific">Gimesia chilikensis</name>
    <dbReference type="NCBI Taxonomy" id="2605989"/>
    <lineage>
        <taxon>Bacteria</taxon>
        <taxon>Pseudomonadati</taxon>
        <taxon>Planctomycetota</taxon>
        <taxon>Planctomycetia</taxon>
        <taxon>Planctomycetales</taxon>
        <taxon>Planctomycetaceae</taxon>
        <taxon>Gimesia</taxon>
    </lineage>
</organism>
<gene>
    <name evidence="1" type="ORF">V6x_00540</name>
</gene>
<reference evidence="1 2" key="1">
    <citation type="submission" date="2019-02" db="EMBL/GenBank/DDBJ databases">
        <title>Deep-cultivation of Planctomycetes and their phenomic and genomic characterization uncovers novel biology.</title>
        <authorList>
            <person name="Wiegand S."/>
            <person name="Jogler M."/>
            <person name="Boedeker C."/>
            <person name="Pinto D."/>
            <person name="Vollmers J."/>
            <person name="Rivas-Marin E."/>
            <person name="Kohn T."/>
            <person name="Peeters S.H."/>
            <person name="Heuer A."/>
            <person name="Rast P."/>
            <person name="Oberbeckmann S."/>
            <person name="Bunk B."/>
            <person name="Jeske O."/>
            <person name="Meyerdierks A."/>
            <person name="Storesund J.E."/>
            <person name="Kallscheuer N."/>
            <person name="Luecker S."/>
            <person name="Lage O.M."/>
            <person name="Pohl T."/>
            <person name="Merkel B.J."/>
            <person name="Hornburger P."/>
            <person name="Mueller R.-W."/>
            <person name="Bruemmer F."/>
            <person name="Labrenz M."/>
            <person name="Spormann A.M."/>
            <person name="Op den Camp H."/>
            <person name="Overmann J."/>
            <person name="Amann R."/>
            <person name="Jetten M.S.M."/>
            <person name="Mascher T."/>
            <person name="Medema M.H."/>
            <person name="Devos D.P."/>
            <person name="Kaster A.-K."/>
            <person name="Ovreas L."/>
            <person name="Rohde M."/>
            <person name="Galperin M.Y."/>
            <person name="Jogler C."/>
        </authorList>
    </citation>
    <scope>NUCLEOTIDE SEQUENCE [LARGE SCALE GENOMIC DNA]</scope>
    <source>
        <strain evidence="1 2">V6</strain>
    </source>
</reference>
<dbReference type="AlphaFoldDB" id="A0A517W561"/>